<dbReference type="Proteomes" id="UP000192601">
    <property type="component" value="Unassembled WGS sequence"/>
</dbReference>
<accession>A0A1X0KEZ2</accession>
<sequence length="62" mass="7287">MSVSFEEYLARSEAYMAVVREAGDLPWFEDTDRKAKVAARLGLPEDTDPMDLRRALWQRRNR</sequence>
<keyword evidence="2" id="KW-1185">Reference proteome</keyword>
<dbReference type="EMBL" id="MVIJ01000023">
    <property type="protein sequence ID" value="ORB73130.1"/>
    <property type="molecule type" value="Genomic_DNA"/>
</dbReference>
<comment type="caution">
    <text evidence="1">The sequence shown here is derived from an EMBL/GenBank/DDBJ whole genome shotgun (WGS) entry which is preliminary data.</text>
</comment>
<dbReference type="AlphaFoldDB" id="A0A1X0KEZ2"/>
<gene>
    <name evidence="1" type="ORF">BST44_16320</name>
</gene>
<proteinExistence type="predicted"/>
<evidence type="ECO:0000313" key="1">
    <source>
        <dbReference type="EMBL" id="ORB73130.1"/>
    </source>
</evidence>
<protein>
    <submittedName>
        <fullName evidence="1">Uncharacterized protein</fullName>
    </submittedName>
</protein>
<organism evidence="1 2">
    <name type="scientific">Mycobacterium scrofulaceum</name>
    <dbReference type="NCBI Taxonomy" id="1783"/>
    <lineage>
        <taxon>Bacteria</taxon>
        <taxon>Bacillati</taxon>
        <taxon>Actinomycetota</taxon>
        <taxon>Actinomycetes</taxon>
        <taxon>Mycobacteriales</taxon>
        <taxon>Mycobacteriaceae</taxon>
        <taxon>Mycobacterium</taxon>
    </lineage>
</organism>
<reference evidence="1 2" key="1">
    <citation type="submission" date="2017-02" db="EMBL/GenBank/DDBJ databases">
        <title>The new phylogeny of genus Mycobacterium.</title>
        <authorList>
            <person name="Tortoli E."/>
            <person name="Trovato A."/>
            <person name="Cirillo D.M."/>
        </authorList>
    </citation>
    <scope>NUCLEOTIDE SEQUENCE [LARGE SCALE GENOMIC DNA]</scope>
    <source>
        <strain evidence="1 2">DSM 43992</strain>
    </source>
</reference>
<name>A0A1X0KEZ2_MYCSC</name>
<evidence type="ECO:0000313" key="2">
    <source>
        <dbReference type="Proteomes" id="UP000192601"/>
    </source>
</evidence>
<dbReference type="STRING" id="1783.BST44_16320"/>